<dbReference type="SUPFAM" id="SSF103370">
    <property type="entry name" value="NinB"/>
    <property type="match status" value="1"/>
</dbReference>
<evidence type="ECO:0000313" key="1">
    <source>
        <dbReference type="EMBL" id="KXB75141.1"/>
    </source>
</evidence>
<dbReference type="InterPro" id="IPR036619">
    <property type="entry name" value="NinB_sf"/>
</dbReference>
<dbReference type="EMBL" id="LSDL01000125">
    <property type="protein sequence ID" value="KXB75141.1"/>
    <property type="molecule type" value="Genomic_DNA"/>
</dbReference>
<dbReference type="Proteomes" id="UP000070531">
    <property type="component" value="Unassembled WGS sequence"/>
</dbReference>
<comment type="caution">
    <text evidence="1">The sequence shown here is derived from an EMBL/GenBank/DDBJ whole genome shotgun (WGS) entry which is preliminary data.</text>
</comment>
<dbReference type="Gene3D" id="1.10.3790.10">
    <property type="entry name" value="NinB"/>
    <property type="match status" value="1"/>
</dbReference>
<reference evidence="1 2" key="1">
    <citation type="submission" date="2016-01" db="EMBL/GenBank/DDBJ databases">
        <authorList>
            <person name="Oliw E.H."/>
        </authorList>
    </citation>
    <scope>NUCLEOTIDE SEQUENCE [LARGE SCALE GENOMIC DNA]</scope>
    <source>
        <strain evidence="1 2">DNF00307</strain>
    </source>
</reference>
<dbReference type="AlphaFoldDB" id="A0A134B5B6"/>
<dbReference type="PATRIC" id="fig|419005.5.peg.1882"/>
<dbReference type="STRING" id="419005.HMPREF1860_01884"/>
<gene>
    <name evidence="1" type="ORF">HMPREF1860_01884</name>
</gene>
<organism evidence="1">
    <name type="scientific">Prevotella amnii</name>
    <dbReference type="NCBI Taxonomy" id="419005"/>
    <lineage>
        <taxon>Bacteria</taxon>
        <taxon>Pseudomonadati</taxon>
        <taxon>Bacteroidota</taxon>
        <taxon>Bacteroidia</taxon>
        <taxon>Bacteroidales</taxon>
        <taxon>Prevotellaceae</taxon>
        <taxon>Prevotella</taxon>
    </lineage>
</organism>
<dbReference type="RefSeq" id="WP_060933287.1">
    <property type="nucleotide sequence ID" value="NZ_KQ960560.1"/>
</dbReference>
<sequence length="136" mass="15911">MKQVTITKEDGRVHVDVDLDYLFSTLRNGVYTLYIKRAREKRTIAQNDLMWLWFACIEGETGTAKEDVYNHYCKKFLSKPDPMGEGFINDTSSKLNTKQMADFMKKIQADAATELGIMLPIPEDRYFENFYQQYNV</sequence>
<evidence type="ECO:0000313" key="2">
    <source>
        <dbReference type="Proteomes" id="UP000070531"/>
    </source>
</evidence>
<accession>A0A134B5B6</accession>
<proteinExistence type="predicted"/>
<protein>
    <submittedName>
        <fullName evidence="1">Uncharacterized protein</fullName>
    </submittedName>
</protein>
<name>A0A134B5B6_9BACT</name>